<keyword evidence="6" id="KW-0235">DNA replication</keyword>
<dbReference type="GO" id="GO:0003724">
    <property type="term" value="F:RNA helicase activity"/>
    <property type="evidence" value="ECO:0007669"/>
    <property type="project" value="InterPro"/>
</dbReference>
<evidence type="ECO:0000256" key="9">
    <source>
        <dbReference type="ARBA" id="ARBA00022741"/>
    </source>
</evidence>
<evidence type="ECO:0000256" key="1">
    <source>
        <dbReference type="ARBA" id="ARBA00001936"/>
    </source>
</evidence>
<evidence type="ECO:0000256" key="6">
    <source>
        <dbReference type="ARBA" id="ARBA00022705"/>
    </source>
</evidence>
<gene>
    <name evidence="19" type="primary">Rep</name>
</gene>
<evidence type="ECO:0000256" key="5">
    <source>
        <dbReference type="ARBA" id="ARBA00022695"/>
    </source>
</evidence>
<dbReference type="SUPFAM" id="SSF52540">
    <property type="entry name" value="P-loop containing nucleoside triphosphate hydrolases"/>
    <property type="match status" value="1"/>
</dbReference>
<keyword evidence="11" id="KW-0378">Hydrolase</keyword>
<dbReference type="GO" id="GO:0042025">
    <property type="term" value="C:host cell nucleus"/>
    <property type="evidence" value="ECO:0007669"/>
    <property type="project" value="UniProtKB-SubCell"/>
</dbReference>
<dbReference type="InterPro" id="IPR049912">
    <property type="entry name" value="CRESS_DNA_REP"/>
</dbReference>
<keyword evidence="13" id="KW-0238">DNA-binding</keyword>
<dbReference type="Gene3D" id="3.40.1310.20">
    <property type="match status" value="1"/>
</dbReference>
<keyword evidence="12" id="KW-0190">Covalent protein-DNA linkage</keyword>
<comment type="catalytic activity">
    <reaction evidence="17">
        <text>ATP + H2O = ADP + phosphate + H(+)</text>
        <dbReference type="Rhea" id="RHEA:13065"/>
        <dbReference type="ChEBI" id="CHEBI:15377"/>
        <dbReference type="ChEBI" id="CHEBI:15378"/>
        <dbReference type="ChEBI" id="CHEBI:30616"/>
        <dbReference type="ChEBI" id="CHEBI:43474"/>
        <dbReference type="ChEBI" id="CHEBI:456216"/>
    </reaction>
</comment>
<comment type="subcellular location">
    <subcellularLocation>
        <location evidence="2">Host nucleus</location>
    </subcellularLocation>
</comment>
<evidence type="ECO:0000313" key="19">
    <source>
        <dbReference type="EMBL" id="AUM61656.1"/>
    </source>
</evidence>
<dbReference type="Gene3D" id="3.40.50.300">
    <property type="entry name" value="P-loop containing nucleotide triphosphate hydrolases"/>
    <property type="match status" value="1"/>
</dbReference>
<evidence type="ECO:0000256" key="3">
    <source>
        <dbReference type="ARBA" id="ARBA00008545"/>
    </source>
</evidence>
<dbReference type="InterPro" id="IPR027417">
    <property type="entry name" value="P-loop_NTPase"/>
</dbReference>
<dbReference type="GO" id="GO:0016779">
    <property type="term" value="F:nucleotidyltransferase activity"/>
    <property type="evidence" value="ECO:0007669"/>
    <property type="project" value="UniProtKB-KW"/>
</dbReference>
<evidence type="ECO:0000256" key="2">
    <source>
        <dbReference type="ARBA" id="ARBA00004147"/>
    </source>
</evidence>
<evidence type="ECO:0000256" key="13">
    <source>
        <dbReference type="ARBA" id="ARBA00023125"/>
    </source>
</evidence>
<evidence type="ECO:0000256" key="12">
    <source>
        <dbReference type="ARBA" id="ARBA00023124"/>
    </source>
</evidence>
<accession>A0A2K9LRY9</accession>
<protein>
    <recommendedName>
        <fullName evidence="15">ATP-dependent helicase Rep</fullName>
    </recommendedName>
    <alternativeName>
        <fullName evidence="16">RepP</fullName>
    </alternativeName>
</protein>
<evidence type="ECO:0000256" key="10">
    <source>
        <dbReference type="ARBA" id="ARBA00022759"/>
    </source>
</evidence>
<dbReference type="GO" id="GO:0006260">
    <property type="term" value="P:DNA replication"/>
    <property type="evidence" value="ECO:0007669"/>
    <property type="project" value="UniProtKB-KW"/>
</dbReference>
<evidence type="ECO:0000256" key="4">
    <source>
        <dbReference type="ARBA" id="ARBA00022679"/>
    </source>
</evidence>
<dbReference type="Pfam" id="PF00910">
    <property type="entry name" value="RNA_helicase"/>
    <property type="match status" value="1"/>
</dbReference>
<comment type="cofactor">
    <cofactor evidence="1">
        <name>Mn(2+)</name>
        <dbReference type="ChEBI" id="CHEBI:29035"/>
    </cofactor>
</comment>
<evidence type="ECO:0000256" key="15">
    <source>
        <dbReference type="ARBA" id="ARBA00030754"/>
    </source>
</evidence>
<keyword evidence="14" id="KW-0511">Multifunctional enzyme</keyword>
<comment type="similarity">
    <text evidence="3">Belongs to the nanoviruses/circoviruses replication-associated protein family.</text>
</comment>
<evidence type="ECO:0000259" key="18">
    <source>
        <dbReference type="PROSITE" id="PS52020"/>
    </source>
</evidence>
<keyword evidence="7" id="KW-0540">Nuclease</keyword>
<dbReference type="GO" id="GO:0000166">
    <property type="term" value="F:nucleotide binding"/>
    <property type="evidence" value="ECO:0007669"/>
    <property type="project" value="UniProtKB-KW"/>
</dbReference>
<evidence type="ECO:0000256" key="17">
    <source>
        <dbReference type="ARBA" id="ARBA00049360"/>
    </source>
</evidence>
<reference evidence="19" key="1">
    <citation type="submission" date="2017-01" db="EMBL/GenBank/DDBJ databases">
        <title>High-throughput sequencing uncovers low homogeneity in the biogeography of single-stranded DNA viruses.</title>
        <authorList>
            <person name="Pearson V.M."/>
            <person name="Rokyta D.R."/>
        </authorList>
    </citation>
    <scope>NUCLEOTIDE SEQUENCE</scope>
</reference>
<dbReference type="GO" id="GO:0046872">
    <property type="term" value="F:metal ion binding"/>
    <property type="evidence" value="ECO:0007669"/>
    <property type="project" value="UniProtKB-KW"/>
</dbReference>
<sequence length="338" mass="38537">MEPRPAPALHWCFTLNNPTIDETEVAERLETLGTTYIVYQLEEGEQGTPHFQGYVVLQRKMRLNQLTPVFDGLAHWENARGTPEQNRAYCTKAEGRIGDFCELGELPPPKGARTDLVALQSALDNGLTNSDYATQFFPLFARYPDLPARYASAKRLPRSPEEEIRCFFLIGRPGLGKSRLASLLAQHLAGLGGGVYRHFNTKWFDGYGGERVVIFDDFRGSSLPFTSFKRVVDRYPVRVELKGSTCEMVATCFIFTSNTEPDTWWKDEVTHAEYDAIYRRLGKTLYFPGPSRVSVYSTYRDYARVHCVPLRENEALPVQEEKEILWETPEALLQEICD</sequence>
<dbReference type="GO" id="GO:0004519">
    <property type="term" value="F:endonuclease activity"/>
    <property type="evidence" value="ECO:0007669"/>
    <property type="project" value="UniProtKB-KW"/>
</dbReference>
<evidence type="ECO:0000256" key="8">
    <source>
        <dbReference type="ARBA" id="ARBA00022723"/>
    </source>
</evidence>
<keyword evidence="4" id="KW-0808">Transferase</keyword>
<name>A0A2K9LRY9_9VIRU</name>
<keyword evidence="5" id="KW-0548">Nucleotidyltransferase</keyword>
<evidence type="ECO:0000256" key="7">
    <source>
        <dbReference type="ARBA" id="ARBA00022722"/>
    </source>
</evidence>
<evidence type="ECO:0000256" key="14">
    <source>
        <dbReference type="ARBA" id="ARBA00023268"/>
    </source>
</evidence>
<dbReference type="EMBL" id="KY487791">
    <property type="protein sequence ID" value="AUM61656.1"/>
    <property type="molecule type" value="Genomic_DNA"/>
</dbReference>
<evidence type="ECO:0000256" key="11">
    <source>
        <dbReference type="ARBA" id="ARBA00022801"/>
    </source>
</evidence>
<evidence type="ECO:0000256" key="16">
    <source>
        <dbReference type="ARBA" id="ARBA00032243"/>
    </source>
</evidence>
<keyword evidence="10" id="KW-0255">Endonuclease</keyword>
<proteinExistence type="inferred from homology"/>
<keyword evidence="8" id="KW-0479">Metal-binding</keyword>
<feature type="domain" description="CRESS-DNA virus Rep endonuclease" evidence="18">
    <location>
        <begin position="5"/>
        <end position="106"/>
    </location>
</feature>
<dbReference type="GO" id="GO:0016787">
    <property type="term" value="F:hydrolase activity"/>
    <property type="evidence" value="ECO:0007669"/>
    <property type="project" value="UniProtKB-KW"/>
</dbReference>
<dbReference type="PROSITE" id="PS52020">
    <property type="entry name" value="CRESS_DNA_REP"/>
    <property type="match status" value="1"/>
</dbReference>
<dbReference type="GO" id="GO:0003677">
    <property type="term" value="F:DNA binding"/>
    <property type="evidence" value="ECO:0007669"/>
    <property type="project" value="UniProtKB-KW"/>
</dbReference>
<keyword evidence="9" id="KW-0547">Nucleotide-binding</keyword>
<dbReference type="InterPro" id="IPR000605">
    <property type="entry name" value="Helicase_SF3_ssDNA/RNA_vir"/>
</dbReference>
<dbReference type="Pfam" id="PF02407">
    <property type="entry name" value="Viral_Rep"/>
    <property type="match status" value="1"/>
</dbReference>
<dbReference type="GO" id="GO:0003723">
    <property type="term" value="F:RNA binding"/>
    <property type="evidence" value="ECO:0007669"/>
    <property type="project" value="InterPro"/>
</dbReference>
<organism evidence="19">
    <name type="scientific">uncultured virus</name>
    <dbReference type="NCBI Taxonomy" id="340016"/>
    <lineage>
        <taxon>Viruses</taxon>
        <taxon>environmental samples</taxon>
    </lineage>
</organism>